<sequence length="228" mass="24799">MLDGATSLVVSGLKHWEASPIDVSVPRNATVRSLPGVRHHVLRDLGPVIPVGLRRTKTDVALLRAAQWERTDRAAATLVAMTVQQRLVSTSALMDRWGGTRRCARRQLLGAVIRDVCDGSHSINELDVVAACRAHGIPAPSRQSTRTVGAGRVYLDLFWDDYGVHGEIQGAHHQWGLHGVDDAVRGNALAIDQRDLVSLQIPVLGWRLDPAVFLDQIASALRRGGWAG</sequence>
<dbReference type="AlphaFoldDB" id="A0A1B1NC71"/>
<dbReference type="KEGG" id="serj:SGUI_1626"/>
<dbReference type="Proteomes" id="UP000092482">
    <property type="component" value="Chromosome"/>
</dbReference>
<keyword evidence="2" id="KW-1185">Reference proteome</keyword>
<evidence type="ECO:0000313" key="1">
    <source>
        <dbReference type="EMBL" id="ANS79022.1"/>
    </source>
</evidence>
<dbReference type="STRING" id="1758689.SGUI_1626"/>
<dbReference type="EMBL" id="CP014989">
    <property type="protein sequence ID" value="ANS79022.1"/>
    <property type="molecule type" value="Genomic_DNA"/>
</dbReference>
<name>A0A1B1NC71_9MICO</name>
<evidence type="ECO:0008006" key="3">
    <source>
        <dbReference type="Google" id="ProtNLM"/>
    </source>
</evidence>
<protein>
    <recommendedName>
        <fullName evidence="3">DUF559 domain-containing protein</fullName>
    </recommendedName>
</protein>
<gene>
    <name evidence="1" type="ORF">SGUI_1626</name>
</gene>
<accession>A0A1B1NC71</accession>
<evidence type="ECO:0000313" key="2">
    <source>
        <dbReference type="Proteomes" id="UP000092482"/>
    </source>
</evidence>
<proteinExistence type="predicted"/>
<organism evidence="1 2">
    <name type="scientific">Serinicoccus hydrothermalis</name>
    <dbReference type="NCBI Taxonomy" id="1758689"/>
    <lineage>
        <taxon>Bacteria</taxon>
        <taxon>Bacillati</taxon>
        <taxon>Actinomycetota</taxon>
        <taxon>Actinomycetes</taxon>
        <taxon>Micrococcales</taxon>
        <taxon>Ornithinimicrobiaceae</taxon>
        <taxon>Serinicoccus</taxon>
    </lineage>
</organism>
<reference evidence="1 2" key="1">
    <citation type="submission" date="2016-03" db="EMBL/GenBank/DDBJ databases">
        <title>Shallow-sea hydrothermal system.</title>
        <authorList>
            <person name="Tang K."/>
        </authorList>
    </citation>
    <scope>NUCLEOTIDE SEQUENCE [LARGE SCALE GENOMIC DNA]</scope>
    <source>
        <strain evidence="1 2">JLT9</strain>
    </source>
</reference>